<reference evidence="8" key="1">
    <citation type="journal article" date="2017" name="Gigascience">
        <title>The first near-complete assembly of the hexaploid bread wheat genome, Triticum aestivum.</title>
        <authorList>
            <person name="Zimin A.V."/>
            <person name="Puiu D."/>
            <person name="Hall R."/>
            <person name="Kingan S."/>
            <person name="Clavijo B.J."/>
            <person name="Salzberg S.L."/>
        </authorList>
    </citation>
    <scope>NUCLEOTIDE SEQUENCE</scope>
    <source>
        <tissue evidence="8">Leaf</tissue>
    </source>
</reference>
<proteinExistence type="inferred from homology"/>
<keyword evidence="3 5" id="KW-0722">Serine protease inhibitor</keyword>
<reference evidence="8" key="2">
    <citation type="submission" date="2020-03" db="EMBL/GenBank/DDBJ databases">
        <title>The second near-complete assembly of the hexaploid bread wheat (Triticum aestivum) genome.</title>
        <authorList>
            <person name="Zimin A.V."/>
            <person name="Puiu D."/>
            <person name="Shumante A."/>
            <person name="Alonge M."/>
            <person name="Salzberg S.L."/>
        </authorList>
    </citation>
    <scope>NUCLEOTIDE SEQUENCE</scope>
    <source>
        <tissue evidence="8">Leaf</tissue>
    </source>
</reference>
<dbReference type="OMA" id="CKDVSPG"/>
<evidence type="ECO:0000256" key="2">
    <source>
        <dbReference type="ARBA" id="ARBA00022690"/>
    </source>
</evidence>
<evidence type="ECO:0000256" key="1">
    <source>
        <dbReference type="ARBA" id="ARBA00008506"/>
    </source>
</evidence>
<feature type="signal peptide" evidence="6">
    <location>
        <begin position="1"/>
        <end position="25"/>
    </location>
</feature>
<organism evidence="8">
    <name type="scientific">Triticum aestivum</name>
    <name type="common">Wheat</name>
    <dbReference type="NCBI Taxonomy" id="4565"/>
    <lineage>
        <taxon>Eukaryota</taxon>
        <taxon>Viridiplantae</taxon>
        <taxon>Streptophyta</taxon>
        <taxon>Embryophyta</taxon>
        <taxon>Tracheophyta</taxon>
        <taxon>Spermatophyta</taxon>
        <taxon>Magnoliopsida</taxon>
        <taxon>Liliopsida</taxon>
        <taxon>Poales</taxon>
        <taxon>Poaceae</taxon>
        <taxon>BOP clade</taxon>
        <taxon>Pooideae</taxon>
        <taxon>Triticodae</taxon>
        <taxon>Triticeae</taxon>
        <taxon>Triticinae</taxon>
        <taxon>Triticum</taxon>
    </lineage>
</organism>
<feature type="domain" description="Bowman-Birk serine protease inhibitors family" evidence="7">
    <location>
        <begin position="31"/>
        <end position="88"/>
    </location>
</feature>
<feature type="chain" id="PRO_5045862225" description="Bowman-Birk serine protease inhibitors family domain-containing protein" evidence="6">
    <location>
        <begin position="26"/>
        <end position="92"/>
    </location>
</feature>
<dbReference type="SMART" id="SM00269">
    <property type="entry name" value="BowB"/>
    <property type="match status" value="1"/>
</dbReference>
<dbReference type="Gene3D" id="2.10.69.10">
    <property type="entry name" value="Cysteine Protease (Bromelain) Inhibitor, subunit H"/>
    <property type="match status" value="1"/>
</dbReference>
<name>A0A3B5ZMN9_WHEAT</name>
<accession>A0A3B5ZMN9</accession>
<evidence type="ECO:0000313" key="8">
    <source>
        <dbReference type="EMBL" id="KAF6992898.1"/>
    </source>
</evidence>
<evidence type="ECO:0000256" key="5">
    <source>
        <dbReference type="RuleBase" id="RU003856"/>
    </source>
</evidence>
<dbReference type="Pfam" id="PF00228">
    <property type="entry name" value="Bowman-Birk_leg"/>
    <property type="match status" value="1"/>
</dbReference>
<comment type="similarity">
    <text evidence="1 5">Belongs to the Bowman-Birk serine protease inhibitor family.</text>
</comment>
<dbReference type="PANTHER" id="PTHR33479">
    <property type="entry name" value="BOWMAN-BIRK TYPE BRAN TRYPSIN INHIBITOR"/>
    <property type="match status" value="1"/>
</dbReference>
<sequence length="92" mass="9525">MRPQVLLAALAVIAVLAAALPLAHSQGATLCCDNCGSCTRSIPPQCTCMDTSPTGCNPACKTCSRSTVGGRNSFQCKDRVANFCKTRCTNAA</sequence>
<protein>
    <recommendedName>
        <fullName evidence="7">Bowman-Birk serine protease inhibitors family domain-containing protein</fullName>
    </recommendedName>
</protein>
<evidence type="ECO:0000256" key="3">
    <source>
        <dbReference type="ARBA" id="ARBA00022900"/>
    </source>
</evidence>
<dbReference type="PANTHER" id="PTHR33479:SF4">
    <property type="entry name" value="BOWMAN-BIRK TYPE TRYPSIN INHIBITOR"/>
    <property type="match status" value="1"/>
</dbReference>
<dbReference type="Proteomes" id="UP000815260">
    <property type="component" value="Chromosome 1D"/>
</dbReference>
<dbReference type="EMBL" id="CM022213">
    <property type="protein sequence ID" value="KAF6992898.1"/>
    <property type="molecule type" value="Genomic_DNA"/>
</dbReference>
<gene>
    <name evidence="8" type="ORF">CFC21_009852</name>
</gene>
<evidence type="ECO:0000259" key="7">
    <source>
        <dbReference type="SMART" id="SM00269"/>
    </source>
</evidence>
<keyword evidence="6" id="KW-0732">Signal</keyword>
<evidence type="ECO:0000256" key="4">
    <source>
        <dbReference type="ARBA" id="ARBA00023157"/>
    </source>
</evidence>
<dbReference type="InterPro" id="IPR035995">
    <property type="entry name" value="Bowman-Birk_prot_inh"/>
</dbReference>
<keyword evidence="2 5" id="KW-0646">Protease inhibitor</keyword>
<evidence type="ECO:0000256" key="6">
    <source>
        <dbReference type="SAM" id="SignalP"/>
    </source>
</evidence>
<comment type="caution">
    <text evidence="8">The sequence shown here is derived from an EMBL/GenBank/DDBJ whole genome shotgun (WGS) entry which is preliminary data.</text>
</comment>
<dbReference type="CDD" id="cd00023">
    <property type="entry name" value="BBI"/>
    <property type="match status" value="1"/>
</dbReference>
<dbReference type="SUPFAM" id="SSF57247">
    <property type="entry name" value="Bowman-Birk inhibitor, BBI"/>
    <property type="match status" value="1"/>
</dbReference>
<keyword evidence="4" id="KW-1015">Disulfide bond</keyword>
<dbReference type="InterPro" id="IPR000877">
    <property type="entry name" value="Prot_inh_BBI"/>
</dbReference>